<comment type="caution">
    <text evidence="3">The sequence shown here is derived from an EMBL/GenBank/DDBJ whole genome shotgun (WGS) entry which is preliminary data.</text>
</comment>
<sequence length="584" mass="66518">MSGYLSARKILKVLRRGCIALEKKRIEKGEMQAPFPYMVFPATVTTTETQHLKKEPEGIELTHVTTSGLFNLSITQEMEKKDIQSIDITYNLIPRSPKKGEKVFAYAHIHWDKNRGELIYDVVEPPLSQHDKELIEKLKRELEERLDVNFYKIGVIKAKDLLREEVLNILSEEGGLSDEQKEVLLYYIERDIIGLGKIEPLMNDPNIEDISCDGVNIPIYVYHRDTRIGSVKTNVIFEDEEELNTFVIKLAQKCRKTINIAEPLLDAALPDGSRVQATLGTDIARKGSNFTIRKFTEEPLTPIHMLKYGTLDSTQLAYLWLAVENGQSILISGGTATGKTSLLNALSLFIKPSLKVVSIEDTPELRLPHPHWIPEVARTPLSEKERHGEVTLFDLLKSSLRQRPDYIVMGEVRGKEAFVLFQQMATGHPSLATIHAASISQLIDRLTTPPISLPPTLLENINIIVFLVMSRIGEKYVRRANTIIEIVGIEKDRPVTKDVFKWDARRDRFAIVGKSTVLRNIALKLGMDEKKIKQELIRRKLVLEWMLIEGITDYVEFAKIVSRYYSNPQSILNLIKNKYPFLAL</sequence>
<evidence type="ECO:0000313" key="3">
    <source>
        <dbReference type="EMBL" id="RLE10934.1"/>
    </source>
</evidence>
<dbReference type="Proteomes" id="UP000280417">
    <property type="component" value="Unassembled WGS sequence"/>
</dbReference>
<dbReference type="Gene3D" id="3.30.450.380">
    <property type="match status" value="1"/>
</dbReference>
<dbReference type="PANTHER" id="PTHR30486:SF6">
    <property type="entry name" value="TYPE IV PILUS RETRACTATION ATPASE PILT"/>
    <property type="match status" value="1"/>
</dbReference>
<feature type="domain" description="Bacterial type II secretion system protein E" evidence="2">
    <location>
        <begin position="234"/>
        <end position="448"/>
    </location>
</feature>
<evidence type="ECO:0000256" key="1">
    <source>
        <dbReference type="ARBA" id="ARBA00006611"/>
    </source>
</evidence>
<organism evidence="3 4">
    <name type="scientific">Aerophobetes bacterium</name>
    <dbReference type="NCBI Taxonomy" id="2030807"/>
    <lineage>
        <taxon>Bacteria</taxon>
        <taxon>Candidatus Aerophobota</taxon>
    </lineage>
</organism>
<dbReference type="GO" id="GO:0016887">
    <property type="term" value="F:ATP hydrolysis activity"/>
    <property type="evidence" value="ECO:0007669"/>
    <property type="project" value="InterPro"/>
</dbReference>
<dbReference type="AlphaFoldDB" id="A0A662D554"/>
<proteinExistence type="inferred from homology"/>
<dbReference type="InterPro" id="IPR001482">
    <property type="entry name" value="T2SS/T4SS_dom"/>
</dbReference>
<dbReference type="PANTHER" id="PTHR30486">
    <property type="entry name" value="TWITCHING MOTILITY PROTEIN PILT"/>
    <property type="match status" value="1"/>
</dbReference>
<dbReference type="InterPro" id="IPR050921">
    <property type="entry name" value="T4SS_GSP_E_ATPase"/>
</dbReference>
<dbReference type="EMBL" id="QMQA01000303">
    <property type="protein sequence ID" value="RLE10934.1"/>
    <property type="molecule type" value="Genomic_DNA"/>
</dbReference>
<gene>
    <name evidence="3" type="ORF">DRJ04_08915</name>
</gene>
<dbReference type="Gene3D" id="3.40.50.300">
    <property type="entry name" value="P-loop containing nucleotide triphosphate hydrolases"/>
    <property type="match status" value="1"/>
</dbReference>
<accession>A0A662D554</accession>
<name>A0A662D554_UNCAE</name>
<dbReference type="CDD" id="cd01130">
    <property type="entry name" value="VirB11-like_ATPase"/>
    <property type="match status" value="1"/>
</dbReference>
<evidence type="ECO:0000259" key="2">
    <source>
        <dbReference type="Pfam" id="PF00437"/>
    </source>
</evidence>
<protein>
    <submittedName>
        <fullName evidence="3">Type IV secretion system protein VirB11</fullName>
    </submittedName>
</protein>
<reference evidence="3 4" key="1">
    <citation type="submission" date="2018-06" db="EMBL/GenBank/DDBJ databases">
        <title>Extensive metabolic versatility and redundancy in microbially diverse, dynamic hydrothermal sediments.</title>
        <authorList>
            <person name="Dombrowski N."/>
            <person name="Teske A."/>
            <person name="Baker B.J."/>
        </authorList>
    </citation>
    <scope>NUCLEOTIDE SEQUENCE [LARGE SCALE GENOMIC DNA]</scope>
    <source>
        <strain evidence="3">B3_G15</strain>
    </source>
</reference>
<comment type="similarity">
    <text evidence="1">Belongs to the GSP E family.</text>
</comment>
<dbReference type="InterPro" id="IPR027417">
    <property type="entry name" value="P-loop_NTPase"/>
</dbReference>
<evidence type="ECO:0000313" key="4">
    <source>
        <dbReference type="Proteomes" id="UP000280417"/>
    </source>
</evidence>
<dbReference type="Pfam" id="PF00437">
    <property type="entry name" value="T2SSE"/>
    <property type="match status" value="1"/>
</dbReference>
<dbReference type="SUPFAM" id="SSF52540">
    <property type="entry name" value="P-loop containing nucleoside triphosphate hydrolases"/>
    <property type="match status" value="1"/>
</dbReference>